<dbReference type="PROSITE" id="PS51186">
    <property type="entry name" value="GNAT"/>
    <property type="match status" value="1"/>
</dbReference>
<evidence type="ECO:0000259" key="3">
    <source>
        <dbReference type="PROSITE" id="PS51186"/>
    </source>
</evidence>
<accession>A0A171KR85</accession>
<dbReference type="SUPFAM" id="SSF55729">
    <property type="entry name" value="Acyl-CoA N-acyltransferases (Nat)"/>
    <property type="match status" value="1"/>
</dbReference>
<evidence type="ECO:0000256" key="1">
    <source>
        <dbReference type="ARBA" id="ARBA00022679"/>
    </source>
</evidence>
<reference evidence="4 5" key="1">
    <citation type="submission" date="2015-04" db="EMBL/GenBank/DDBJ databases">
        <title>Genome sequence of Kerstersia gyiorum CG1.</title>
        <authorList>
            <person name="Greninger A.L."/>
            <person name="Kozyreva V."/>
            <person name="Chaturvedi V."/>
        </authorList>
    </citation>
    <scope>NUCLEOTIDE SEQUENCE [LARGE SCALE GENOMIC DNA]</scope>
    <source>
        <strain evidence="4 5">CG1</strain>
    </source>
</reference>
<dbReference type="CDD" id="cd04301">
    <property type="entry name" value="NAT_SF"/>
    <property type="match status" value="1"/>
</dbReference>
<keyword evidence="2" id="KW-0012">Acyltransferase</keyword>
<dbReference type="GO" id="GO:0016747">
    <property type="term" value="F:acyltransferase activity, transferring groups other than amino-acyl groups"/>
    <property type="evidence" value="ECO:0007669"/>
    <property type="project" value="InterPro"/>
</dbReference>
<dbReference type="InterPro" id="IPR000182">
    <property type="entry name" value="GNAT_dom"/>
</dbReference>
<evidence type="ECO:0000256" key="2">
    <source>
        <dbReference type="ARBA" id="ARBA00023315"/>
    </source>
</evidence>
<comment type="caution">
    <text evidence="4">The sequence shown here is derived from an EMBL/GenBank/DDBJ whole genome shotgun (WGS) entry which is preliminary data.</text>
</comment>
<dbReference type="EMBL" id="LBNE01000007">
    <property type="protein sequence ID" value="KKO71402.1"/>
    <property type="molecule type" value="Genomic_DNA"/>
</dbReference>
<sequence>MIAIRPADTALVPALQAIERSAAQAFLQIPDLAWLADGDAMPEERHRAFIHQGTEWVALDADGQAAGFLCAEITGKELHIWELSVSLTHQGQGLGRALLAHAIDTARSRGLRCLTLTTFRDVPWNAPFYQRLGFDPVPAAALDTRLAAILQEEAAHGLPAGRRCAMRLALSGQG</sequence>
<feature type="domain" description="N-acetyltransferase" evidence="3">
    <location>
        <begin position="2"/>
        <end position="155"/>
    </location>
</feature>
<gene>
    <name evidence="4" type="ORF">AAV32_11125</name>
</gene>
<organism evidence="4 5">
    <name type="scientific">Kerstersia gyiorum</name>
    <dbReference type="NCBI Taxonomy" id="206506"/>
    <lineage>
        <taxon>Bacteria</taxon>
        <taxon>Pseudomonadati</taxon>
        <taxon>Pseudomonadota</taxon>
        <taxon>Betaproteobacteria</taxon>
        <taxon>Burkholderiales</taxon>
        <taxon>Alcaligenaceae</taxon>
        <taxon>Kerstersia</taxon>
    </lineage>
</organism>
<evidence type="ECO:0000313" key="4">
    <source>
        <dbReference type="EMBL" id="KKO71402.1"/>
    </source>
</evidence>
<dbReference type="Proteomes" id="UP000078084">
    <property type="component" value="Unassembled WGS sequence"/>
</dbReference>
<dbReference type="AlphaFoldDB" id="A0A171KR85"/>
<dbReference type="Pfam" id="PF00583">
    <property type="entry name" value="Acetyltransf_1"/>
    <property type="match status" value="1"/>
</dbReference>
<protein>
    <recommendedName>
        <fullName evidence="3">N-acetyltransferase domain-containing protein</fullName>
    </recommendedName>
</protein>
<dbReference type="PANTHER" id="PTHR43800">
    <property type="entry name" value="PEPTIDYL-LYSINE N-ACETYLTRANSFERASE YJAB"/>
    <property type="match status" value="1"/>
</dbReference>
<evidence type="ECO:0000313" key="5">
    <source>
        <dbReference type="Proteomes" id="UP000078084"/>
    </source>
</evidence>
<keyword evidence="1" id="KW-0808">Transferase</keyword>
<dbReference type="RefSeq" id="WP_068371780.1">
    <property type="nucleotide sequence ID" value="NZ_LBNE01000007.1"/>
</dbReference>
<dbReference type="PANTHER" id="PTHR43800:SF1">
    <property type="entry name" value="PEPTIDYL-LYSINE N-ACETYLTRANSFERASE YJAB"/>
    <property type="match status" value="1"/>
</dbReference>
<dbReference type="InterPro" id="IPR016181">
    <property type="entry name" value="Acyl_CoA_acyltransferase"/>
</dbReference>
<keyword evidence="5" id="KW-1185">Reference proteome</keyword>
<dbReference type="Gene3D" id="3.40.630.30">
    <property type="match status" value="1"/>
</dbReference>
<proteinExistence type="predicted"/>
<dbReference type="PATRIC" id="fig|206506.3.peg.2372"/>
<name>A0A171KR85_9BURK</name>